<reference evidence="7 8" key="1">
    <citation type="submission" date="2023-01" db="EMBL/GenBank/DDBJ databases">
        <authorList>
            <person name="Kreplak J."/>
        </authorList>
    </citation>
    <scope>NUCLEOTIDE SEQUENCE [LARGE SCALE GENOMIC DNA]</scope>
</reference>
<organism evidence="7 8">
    <name type="scientific">Vicia faba</name>
    <name type="common">Broad bean</name>
    <name type="synonym">Faba vulgaris</name>
    <dbReference type="NCBI Taxonomy" id="3906"/>
    <lineage>
        <taxon>Eukaryota</taxon>
        <taxon>Viridiplantae</taxon>
        <taxon>Streptophyta</taxon>
        <taxon>Embryophyta</taxon>
        <taxon>Tracheophyta</taxon>
        <taxon>Spermatophyta</taxon>
        <taxon>Magnoliopsida</taxon>
        <taxon>eudicotyledons</taxon>
        <taxon>Gunneridae</taxon>
        <taxon>Pentapetalae</taxon>
        <taxon>rosids</taxon>
        <taxon>fabids</taxon>
        <taxon>Fabales</taxon>
        <taxon>Fabaceae</taxon>
        <taxon>Papilionoideae</taxon>
        <taxon>50 kb inversion clade</taxon>
        <taxon>NPAAA clade</taxon>
        <taxon>Hologalegina</taxon>
        <taxon>IRL clade</taxon>
        <taxon>Fabeae</taxon>
        <taxon>Vicia</taxon>
    </lineage>
</organism>
<dbReference type="Gene3D" id="4.10.365.10">
    <property type="entry name" value="p27"/>
    <property type="match status" value="1"/>
</dbReference>
<feature type="domain" description="Cyclin-dependent kinase inhibitor" evidence="6">
    <location>
        <begin position="131"/>
        <end position="174"/>
    </location>
</feature>
<feature type="compositionally biased region" description="Basic and acidic residues" evidence="5">
    <location>
        <begin position="99"/>
        <end position="122"/>
    </location>
</feature>
<proteinExistence type="inferred from homology"/>
<gene>
    <name evidence="7" type="ORF">VFH_I367160</name>
</gene>
<comment type="subcellular location">
    <subcellularLocation>
        <location evidence="1">Nucleus</location>
        <location evidence="1">Nucleoplasm</location>
    </subcellularLocation>
</comment>
<accession>A0AAV0YRV2</accession>
<keyword evidence="3" id="KW-0649">Protein kinase inhibitor</keyword>
<protein>
    <recommendedName>
        <fullName evidence="6">Cyclin-dependent kinase inhibitor domain-containing protein</fullName>
    </recommendedName>
</protein>
<dbReference type="AlphaFoldDB" id="A0AAV0YRV2"/>
<feature type="region of interest" description="Disordered" evidence="5">
    <location>
        <begin position="99"/>
        <end position="129"/>
    </location>
</feature>
<dbReference type="PANTHER" id="PTHR46776">
    <property type="entry name" value="CYCLIN-DEPENDENT KINASE INHIBITOR 4-RELATED"/>
    <property type="match status" value="1"/>
</dbReference>
<evidence type="ECO:0000256" key="4">
    <source>
        <dbReference type="ARBA" id="ARBA00023306"/>
    </source>
</evidence>
<dbReference type="Proteomes" id="UP001157006">
    <property type="component" value="Chromosome 1L"/>
</dbReference>
<evidence type="ECO:0000259" key="6">
    <source>
        <dbReference type="Pfam" id="PF02234"/>
    </source>
</evidence>
<sequence>MVMAQVGVRTRARAALAMEVTSSPPPTSKRRKINNRTENRKFSTVKENSFDEESPASCCSSNGSVGLDEQRIKSLDLEVESAQGETSTCNCDEEIERREMSRSSEFRGNSHELELMETDSHRPISSAKNTPTEFELEEFFAAAEKDIQKKFQEKYNYDILKDLPLEGRYEWVQLKP</sequence>
<dbReference type="GO" id="GO:0005654">
    <property type="term" value="C:nucleoplasm"/>
    <property type="evidence" value="ECO:0007669"/>
    <property type="project" value="UniProtKB-SubCell"/>
</dbReference>
<evidence type="ECO:0000256" key="5">
    <source>
        <dbReference type="SAM" id="MobiDB-lite"/>
    </source>
</evidence>
<evidence type="ECO:0000313" key="8">
    <source>
        <dbReference type="Proteomes" id="UP001157006"/>
    </source>
</evidence>
<dbReference type="InterPro" id="IPR044898">
    <property type="entry name" value="CDI_dom_sf"/>
</dbReference>
<keyword evidence="4" id="KW-0131">Cell cycle</keyword>
<dbReference type="InterPro" id="IPR003175">
    <property type="entry name" value="CDI_dom"/>
</dbReference>
<dbReference type="EMBL" id="OX451736">
    <property type="protein sequence ID" value="CAI8588851.1"/>
    <property type="molecule type" value="Genomic_DNA"/>
</dbReference>
<dbReference type="InterPro" id="IPR044275">
    <property type="entry name" value="KRP"/>
</dbReference>
<name>A0AAV0YRV2_VICFA</name>
<dbReference type="Pfam" id="PF02234">
    <property type="entry name" value="CDI"/>
    <property type="match status" value="1"/>
</dbReference>
<keyword evidence="8" id="KW-1185">Reference proteome</keyword>
<evidence type="ECO:0000256" key="1">
    <source>
        <dbReference type="ARBA" id="ARBA00004642"/>
    </source>
</evidence>
<feature type="region of interest" description="Disordered" evidence="5">
    <location>
        <begin position="15"/>
        <end position="65"/>
    </location>
</feature>
<dbReference type="GO" id="GO:0004861">
    <property type="term" value="F:cyclin-dependent protein serine/threonine kinase inhibitor activity"/>
    <property type="evidence" value="ECO:0007669"/>
    <property type="project" value="InterPro"/>
</dbReference>
<dbReference type="GO" id="GO:0051726">
    <property type="term" value="P:regulation of cell cycle"/>
    <property type="evidence" value="ECO:0007669"/>
    <property type="project" value="InterPro"/>
</dbReference>
<evidence type="ECO:0000313" key="7">
    <source>
        <dbReference type="EMBL" id="CAI8588851.1"/>
    </source>
</evidence>
<evidence type="ECO:0000256" key="2">
    <source>
        <dbReference type="ARBA" id="ARBA00010274"/>
    </source>
</evidence>
<evidence type="ECO:0000256" key="3">
    <source>
        <dbReference type="ARBA" id="ARBA00023013"/>
    </source>
</evidence>
<dbReference type="PIRSF" id="PIRSF017811">
    <property type="entry name" value="CDK_inhib_pln"/>
    <property type="match status" value="1"/>
</dbReference>
<comment type="similarity">
    <text evidence="2">Belongs to the CDI family. ICK/KRP subfamily.</text>
</comment>